<proteinExistence type="inferred from homology"/>
<protein>
    <submittedName>
        <fullName evidence="4">BAHD acyltransferase</fullName>
    </submittedName>
</protein>
<name>A0AAV9EYW5_ACOCL</name>
<evidence type="ECO:0000313" key="4">
    <source>
        <dbReference type="EMBL" id="KAK1318447.1"/>
    </source>
</evidence>
<keyword evidence="5" id="KW-1185">Reference proteome</keyword>
<gene>
    <name evidence="4" type="primary">BAHD1</name>
    <name evidence="4" type="ORF">QJS10_CPB04g01684</name>
</gene>
<comment type="caution">
    <text evidence="4">The sequence shown here is derived from an EMBL/GenBank/DDBJ whole genome shotgun (WGS) entry which is preliminary data.</text>
</comment>
<evidence type="ECO:0000313" key="5">
    <source>
        <dbReference type="Proteomes" id="UP001180020"/>
    </source>
</evidence>
<dbReference type="Gene3D" id="3.30.559.10">
    <property type="entry name" value="Chloramphenicol acetyltransferase-like domain"/>
    <property type="match status" value="2"/>
</dbReference>
<evidence type="ECO:0000256" key="2">
    <source>
        <dbReference type="ARBA" id="ARBA00022679"/>
    </source>
</evidence>
<sequence>MLGVHVLARETIKPSSPTPPHLKFLELSFLDQSLTNYSINIILFYSATHPNGIAEISDHLMPSLSDVLTRFYPLSGRLKKRPSSDKIYVECNDEGVEFTITRIEHDLDSFLANPPIKELGRLFPMGGSSFSSFNQPPLSVQLNEFMPGSGYALAVRMSHKLADGTSFAKFLKAWADVARTGGVHARPKFESAVLFPPRDVAPEVEFLPVAQSMLAPALLQISARQIETLRGTAYVRERHARPTRVEAVIALLWRCAMRAAVGEARTRNTEALVPVNLRPRMRPPLTEDYFGNLFALVYPSGSEQLGAEHEQGFLEGRLRDAISGLNGTTHEELMAAVAVVVERAVGLAAERAELLVLGPCK</sequence>
<evidence type="ECO:0000256" key="3">
    <source>
        <dbReference type="ARBA" id="ARBA00023315"/>
    </source>
</evidence>
<keyword evidence="3 4" id="KW-0012">Acyltransferase</keyword>
<reference evidence="4" key="2">
    <citation type="submission" date="2023-06" db="EMBL/GenBank/DDBJ databases">
        <authorList>
            <person name="Ma L."/>
            <person name="Liu K.-W."/>
            <person name="Li Z."/>
            <person name="Hsiao Y.-Y."/>
            <person name="Qi Y."/>
            <person name="Fu T."/>
            <person name="Tang G."/>
            <person name="Zhang D."/>
            <person name="Sun W.-H."/>
            <person name="Liu D.-K."/>
            <person name="Li Y."/>
            <person name="Chen G.-Z."/>
            <person name="Liu X.-D."/>
            <person name="Liao X.-Y."/>
            <person name="Jiang Y.-T."/>
            <person name="Yu X."/>
            <person name="Hao Y."/>
            <person name="Huang J."/>
            <person name="Zhao X.-W."/>
            <person name="Ke S."/>
            <person name="Chen Y.-Y."/>
            <person name="Wu W.-L."/>
            <person name="Hsu J.-L."/>
            <person name="Lin Y.-F."/>
            <person name="Huang M.-D."/>
            <person name="Li C.-Y."/>
            <person name="Huang L."/>
            <person name="Wang Z.-W."/>
            <person name="Zhao X."/>
            <person name="Zhong W.-Y."/>
            <person name="Peng D.-H."/>
            <person name="Ahmad S."/>
            <person name="Lan S."/>
            <person name="Zhang J.-S."/>
            <person name="Tsai W.-C."/>
            <person name="Van De Peer Y."/>
            <person name="Liu Z.-J."/>
        </authorList>
    </citation>
    <scope>NUCLEOTIDE SEQUENCE</scope>
    <source>
        <strain evidence="4">CP</strain>
        <tissue evidence="4">Leaves</tissue>
    </source>
</reference>
<evidence type="ECO:0000256" key="1">
    <source>
        <dbReference type="ARBA" id="ARBA00009861"/>
    </source>
</evidence>
<comment type="similarity">
    <text evidence="1">Belongs to the plant acyltransferase family.</text>
</comment>
<keyword evidence="2" id="KW-0808">Transferase</keyword>
<dbReference type="PANTHER" id="PTHR31623:SF17">
    <property type="entry name" value="F21J9.9"/>
    <property type="match status" value="1"/>
</dbReference>
<reference evidence="4" key="1">
    <citation type="journal article" date="2023" name="Nat. Commun.">
        <title>Diploid and tetraploid genomes of Acorus and the evolution of monocots.</title>
        <authorList>
            <person name="Ma L."/>
            <person name="Liu K.W."/>
            <person name="Li Z."/>
            <person name="Hsiao Y.Y."/>
            <person name="Qi Y."/>
            <person name="Fu T."/>
            <person name="Tang G.D."/>
            <person name="Zhang D."/>
            <person name="Sun W.H."/>
            <person name="Liu D.K."/>
            <person name="Li Y."/>
            <person name="Chen G.Z."/>
            <person name="Liu X.D."/>
            <person name="Liao X.Y."/>
            <person name="Jiang Y.T."/>
            <person name="Yu X."/>
            <person name="Hao Y."/>
            <person name="Huang J."/>
            <person name="Zhao X.W."/>
            <person name="Ke S."/>
            <person name="Chen Y.Y."/>
            <person name="Wu W.L."/>
            <person name="Hsu J.L."/>
            <person name="Lin Y.F."/>
            <person name="Huang M.D."/>
            <person name="Li C.Y."/>
            <person name="Huang L."/>
            <person name="Wang Z.W."/>
            <person name="Zhao X."/>
            <person name="Zhong W.Y."/>
            <person name="Peng D.H."/>
            <person name="Ahmad S."/>
            <person name="Lan S."/>
            <person name="Zhang J.S."/>
            <person name="Tsai W.C."/>
            <person name="Van de Peer Y."/>
            <person name="Liu Z.J."/>
        </authorList>
    </citation>
    <scope>NUCLEOTIDE SEQUENCE</scope>
    <source>
        <strain evidence="4">CP</strain>
    </source>
</reference>
<organism evidence="4 5">
    <name type="scientific">Acorus calamus</name>
    <name type="common">Sweet flag</name>
    <dbReference type="NCBI Taxonomy" id="4465"/>
    <lineage>
        <taxon>Eukaryota</taxon>
        <taxon>Viridiplantae</taxon>
        <taxon>Streptophyta</taxon>
        <taxon>Embryophyta</taxon>
        <taxon>Tracheophyta</taxon>
        <taxon>Spermatophyta</taxon>
        <taxon>Magnoliopsida</taxon>
        <taxon>Liliopsida</taxon>
        <taxon>Acoraceae</taxon>
        <taxon>Acorus</taxon>
    </lineage>
</organism>
<dbReference type="Proteomes" id="UP001180020">
    <property type="component" value="Unassembled WGS sequence"/>
</dbReference>
<dbReference type="PANTHER" id="PTHR31623">
    <property type="entry name" value="F21J9.9"/>
    <property type="match status" value="1"/>
</dbReference>
<accession>A0AAV9EYW5</accession>
<dbReference type="Pfam" id="PF02458">
    <property type="entry name" value="Transferase"/>
    <property type="match status" value="1"/>
</dbReference>
<dbReference type="GO" id="GO:0016746">
    <property type="term" value="F:acyltransferase activity"/>
    <property type="evidence" value="ECO:0007669"/>
    <property type="project" value="UniProtKB-KW"/>
</dbReference>
<dbReference type="AlphaFoldDB" id="A0AAV9EYW5"/>
<dbReference type="InterPro" id="IPR023213">
    <property type="entry name" value="CAT-like_dom_sf"/>
</dbReference>
<dbReference type="EMBL" id="JAUJYO010000004">
    <property type="protein sequence ID" value="KAK1318447.1"/>
    <property type="molecule type" value="Genomic_DNA"/>
</dbReference>